<protein>
    <submittedName>
        <fullName evidence="1">Uncharacterized protein</fullName>
    </submittedName>
</protein>
<gene>
    <name evidence="1" type="ORF">UFOVP1290_73</name>
</gene>
<accession>A0A6J5RGU7</accession>
<evidence type="ECO:0000313" key="1">
    <source>
        <dbReference type="EMBL" id="CAB4196553.1"/>
    </source>
</evidence>
<proteinExistence type="predicted"/>
<reference evidence="1" key="1">
    <citation type="submission" date="2020-05" db="EMBL/GenBank/DDBJ databases">
        <authorList>
            <person name="Chiriac C."/>
            <person name="Salcher M."/>
            <person name="Ghai R."/>
            <person name="Kavagutti S V."/>
        </authorList>
    </citation>
    <scope>NUCLEOTIDE SEQUENCE</scope>
</reference>
<name>A0A6J5RGU7_9CAUD</name>
<organism evidence="1">
    <name type="scientific">uncultured Caudovirales phage</name>
    <dbReference type="NCBI Taxonomy" id="2100421"/>
    <lineage>
        <taxon>Viruses</taxon>
        <taxon>Duplodnaviria</taxon>
        <taxon>Heunggongvirae</taxon>
        <taxon>Uroviricota</taxon>
        <taxon>Caudoviricetes</taxon>
        <taxon>Peduoviridae</taxon>
        <taxon>Maltschvirus</taxon>
        <taxon>Maltschvirus maltsch</taxon>
    </lineage>
</organism>
<dbReference type="EMBL" id="LR797252">
    <property type="protein sequence ID" value="CAB4196553.1"/>
    <property type="molecule type" value="Genomic_DNA"/>
</dbReference>
<sequence>MTNKNTIDTSSAFDEFKDSSLKHGFSKFEFDLYHEEDDVSEKVIRVKKVSMPNKGEKWKVMNDNKVIFTIESTKISKGEREYLQTVAGFNFILSQAKIGIKSLNSFRIELKKIIKINEEKNTPAKTK</sequence>